<dbReference type="RefSeq" id="WP_217849736.1">
    <property type="nucleotide sequence ID" value="NZ_CP077073.1"/>
</dbReference>
<proteinExistence type="predicted"/>
<keyword evidence="4" id="KW-1185">Reference proteome</keyword>
<evidence type="ECO:0000313" key="4">
    <source>
        <dbReference type="Proteomes" id="UP001047646"/>
    </source>
</evidence>
<dbReference type="Pfam" id="PF18138">
    <property type="entry name" value="bacHORMA_1"/>
    <property type="match status" value="1"/>
</dbReference>
<sequence>MSTYTSTSTYTVADVEEVMKSVRADMIMIAGSTKAMTEQTAIDYAHDIEALAKKNYLAVADVTLMDGSTEVRAIKYQFQSEGATGSSRPGGVLWPLTPHGWIRVNLRYTALGTSEKRAELSLKISWTPSKTDTSHKTLSSSAERGYSSNGFGTNREDFS</sequence>
<evidence type="ECO:0000256" key="1">
    <source>
        <dbReference type="SAM" id="MobiDB-lite"/>
    </source>
</evidence>
<dbReference type="InterPro" id="IPR041162">
    <property type="entry name" value="Bact_HORMA_1"/>
</dbReference>
<dbReference type="EMBL" id="CP077073">
    <property type="protein sequence ID" value="QXH34862.1"/>
    <property type="molecule type" value="Genomic_DNA"/>
</dbReference>
<feature type="compositionally biased region" description="Polar residues" evidence="1">
    <location>
        <begin position="128"/>
        <end position="152"/>
    </location>
</feature>
<dbReference type="Proteomes" id="UP001047646">
    <property type="component" value="Chromosome"/>
</dbReference>
<feature type="region of interest" description="Disordered" evidence="1">
    <location>
        <begin position="128"/>
        <end position="159"/>
    </location>
</feature>
<gene>
    <name evidence="3" type="ORF">KSS95_22440</name>
</gene>
<organism evidence="3 4">
    <name type="scientific">Pseudomonas muyukensis</name>
    <dbReference type="NCBI Taxonomy" id="2842357"/>
    <lineage>
        <taxon>Bacteria</taxon>
        <taxon>Pseudomonadati</taxon>
        <taxon>Pseudomonadota</taxon>
        <taxon>Gammaproteobacteria</taxon>
        <taxon>Pseudomonadales</taxon>
        <taxon>Pseudomonadaceae</taxon>
        <taxon>Pseudomonas</taxon>
    </lineage>
</organism>
<feature type="domain" description="Bacterial HORMA" evidence="2">
    <location>
        <begin position="2"/>
        <end position="158"/>
    </location>
</feature>
<evidence type="ECO:0000259" key="2">
    <source>
        <dbReference type="Pfam" id="PF18138"/>
    </source>
</evidence>
<reference evidence="3" key="1">
    <citation type="journal article" date="2021" name="Microorganisms">
        <title>The Ever-Expanding Pseudomonas Genus: Description of 43 New Species and Partition of the Pseudomonas putida Group.</title>
        <authorList>
            <person name="Girard L."/>
            <person name="Lood C."/>
            <person name="Hofte M."/>
            <person name="Vandamme P."/>
            <person name="Rokni-Zadeh H."/>
            <person name="van Noort V."/>
            <person name="Lavigne R."/>
            <person name="De Mot R."/>
        </authorList>
    </citation>
    <scope>NUCLEOTIDE SEQUENCE</scope>
    <source>
        <strain evidence="3">COW39</strain>
    </source>
</reference>
<protein>
    <recommendedName>
        <fullName evidence="2">Bacterial HORMA domain-containing protein</fullName>
    </recommendedName>
</protein>
<name>A0ABX8M8I4_9PSED</name>
<accession>A0ABX8M8I4</accession>
<evidence type="ECO:0000313" key="3">
    <source>
        <dbReference type="EMBL" id="QXH34862.1"/>
    </source>
</evidence>